<dbReference type="Gene3D" id="3.40.50.300">
    <property type="entry name" value="P-loop containing nucleotide triphosphate hydrolases"/>
    <property type="match status" value="1"/>
</dbReference>
<dbReference type="SUPFAM" id="SSF52540">
    <property type="entry name" value="P-loop containing nucleoside triphosphate hydrolases"/>
    <property type="match status" value="1"/>
</dbReference>
<evidence type="ECO:0000256" key="3">
    <source>
        <dbReference type="RuleBase" id="RU361155"/>
    </source>
</evidence>
<reference evidence="5 6" key="1">
    <citation type="journal article" date="2021" name="Plant Biotechnol. J.">
        <title>Multi-omics assisted identification of the key and species-specific regulatory components of drought-tolerant mechanisms in Gossypium stocksii.</title>
        <authorList>
            <person name="Yu D."/>
            <person name="Ke L."/>
            <person name="Zhang D."/>
            <person name="Wu Y."/>
            <person name="Sun Y."/>
            <person name="Mei J."/>
            <person name="Sun J."/>
            <person name="Sun Y."/>
        </authorList>
    </citation>
    <scope>NUCLEOTIDE SEQUENCE [LARGE SCALE GENOMIC DNA]</scope>
    <source>
        <strain evidence="6">cv. E1</strain>
        <tissue evidence="5">Leaf</tissue>
    </source>
</reference>
<dbReference type="GO" id="GO:0008146">
    <property type="term" value="F:sulfotransferase activity"/>
    <property type="evidence" value="ECO:0007669"/>
    <property type="project" value="InterPro"/>
</dbReference>
<dbReference type="Proteomes" id="UP000828251">
    <property type="component" value="Unassembled WGS sequence"/>
</dbReference>
<evidence type="ECO:0000313" key="5">
    <source>
        <dbReference type="EMBL" id="KAH1120768.1"/>
    </source>
</evidence>
<dbReference type="EC" id="2.8.2.-" evidence="3"/>
<dbReference type="InterPro" id="IPR027417">
    <property type="entry name" value="P-loop_NTPase"/>
</dbReference>
<keyword evidence="6" id="KW-1185">Reference proteome</keyword>
<protein>
    <recommendedName>
        <fullName evidence="3">Sulfotransferase</fullName>
        <ecNumber evidence="3">2.8.2.-</ecNumber>
    </recommendedName>
</protein>
<organism evidence="5 6">
    <name type="scientific">Gossypium stocksii</name>
    <dbReference type="NCBI Taxonomy" id="47602"/>
    <lineage>
        <taxon>Eukaryota</taxon>
        <taxon>Viridiplantae</taxon>
        <taxon>Streptophyta</taxon>
        <taxon>Embryophyta</taxon>
        <taxon>Tracheophyta</taxon>
        <taxon>Spermatophyta</taxon>
        <taxon>Magnoliopsida</taxon>
        <taxon>eudicotyledons</taxon>
        <taxon>Gunneridae</taxon>
        <taxon>Pentapetalae</taxon>
        <taxon>rosids</taxon>
        <taxon>malvids</taxon>
        <taxon>Malvales</taxon>
        <taxon>Malvaceae</taxon>
        <taxon>Malvoideae</taxon>
        <taxon>Gossypium</taxon>
    </lineage>
</organism>
<gene>
    <name evidence="5" type="ORF">J1N35_003928</name>
</gene>
<evidence type="ECO:0000313" key="6">
    <source>
        <dbReference type="Proteomes" id="UP000828251"/>
    </source>
</evidence>
<evidence type="ECO:0000256" key="1">
    <source>
        <dbReference type="ARBA" id="ARBA00005771"/>
    </source>
</evidence>
<dbReference type="Pfam" id="PF00685">
    <property type="entry name" value="Sulfotransfer_1"/>
    <property type="match status" value="1"/>
</dbReference>
<comment type="caution">
    <text evidence="5">The sequence shown here is derived from an EMBL/GenBank/DDBJ whole genome shotgun (WGS) entry which is preliminary data.</text>
</comment>
<sequence>MVTDLYNWEGFCFVLPRLPGRTSKQTTLIDDPLLKHNPNELMRSLEVQLFKENPNPDLSYMPSPRLFQATVPYPMLPQSVKNSACKIVYITREPKDTFVSLWHFLNSFTTAKGIDPCR</sequence>
<dbReference type="PANTHER" id="PTHR11783">
    <property type="entry name" value="SULFOTRANSFERASE SULT"/>
    <property type="match status" value="1"/>
</dbReference>
<evidence type="ECO:0000259" key="4">
    <source>
        <dbReference type="Pfam" id="PF00685"/>
    </source>
</evidence>
<dbReference type="OrthoDB" id="205623at2759"/>
<accession>A0A9D4AHJ2</accession>
<keyword evidence="2 3" id="KW-0808">Transferase</keyword>
<comment type="similarity">
    <text evidence="1 3">Belongs to the sulfotransferase 1 family.</text>
</comment>
<feature type="domain" description="Sulfotransferase" evidence="4">
    <location>
        <begin position="27"/>
        <end position="109"/>
    </location>
</feature>
<evidence type="ECO:0000256" key="2">
    <source>
        <dbReference type="ARBA" id="ARBA00022679"/>
    </source>
</evidence>
<dbReference type="EMBL" id="JAIQCV010000002">
    <property type="protein sequence ID" value="KAH1120768.1"/>
    <property type="molecule type" value="Genomic_DNA"/>
</dbReference>
<proteinExistence type="inferred from homology"/>
<name>A0A9D4AHJ2_9ROSI</name>
<dbReference type="AlphaFoldDB" id="A0A9D4AHJ2"/>
<dbReference type="InterPro" id="IPR000863">
    <property type="entry name" value="Sulfotransferase_dom"/>
</dbReference>